<reference evidence="2 3" key="1">
    <citation type="submission" date="2016-11" db="EMBL/GenBank/DDBJ databases">
        <authorList>
            <person name="Jaros S."/>
            <person name="Januszkiewicz K."/>
            <person name="Wedrychowicz H."/>
        </authorList>
    </citation>
    <scope>NUCLEOTIDE SEQUENCE [LARGE SCALE GENOMIC DNA]</scope>
    <source>
        <strain evidence="2 3">CGMCC 4.5723</strain>
    </source>
</reference>
<proteinExistence type="predicted"/>
<evidence type="ECO:0000313" key="3">
    <source>
        <dbReference type="Proteomes" id="UP000184452"/>
    </source>
</evidence>
<protein>
    <recommendedName>
        <fullName evidence="4">Cell division protein FtsL</fullName>
    </recommendedName>
</protein>
<keyword evidence="3" id="KW-1185">Reference proteome</keyword>
<feature type="region of interest" description="Disordered" evidence="1">
    <location>
        <begin position="1"/>
        <end position="40"/>
    </location>
</feature>
<evidence type="ECO:0000256" key="1">
    <source>
        <dbReference type="SAM" id="MobiDB-lite"/>
    </source>
</evidence>
<accession>A0A1M6ETW2</accession>
<gene>
    <name evidence="2" type="ORF">SAMN05421803_102409</name>
</gene>
<sequence>MSTTRTDTRRADKRKAASPRRTAARPPTGPARASARSRAAAAARSRAPRIPFVLLVLCLLGGALVGLLVLRGVIAQEAFAISNLQTENRELSYDEQRLRGSVAHLETSGRISDEAEALGMEQGDAPLFIDPGSGRVTGGAQDAADGGSED</sequence>
<name>A0A1M6ETW2_9ACTN</name>
<evidence type="ECO:0000313" key="2">
    <source>
        <dbReference type="EMBL" id="SHI88964.1"/>
    </source>
</evidence>
<organism evidence="2 3">
    <name type="scientific">Nocardiopsis flavescens</name>
    <dbReference type="NCBI Taxonomy" id="758803"/>
    <lineage>
        <taxon>Bacteria</taxon>
        <taxon>Bacillati</taxon>
        <taxon>Actinomycetota</taxon>
        <taxon>Actinomycetes</taxon>
        <taxon>Streptosporangiales</taxon>
        <taxon>Nocardiopsidaceae</taxon>
        <taxon>Nocardiopsis</taxon>
    </lineage>
</organism>
<dbReference type="RefSeq" id="WP_073376310.1">
    <property type="nucleotide sequence ID" value="NZ_FQZK01000002.1"/>
</dbReference>
<feature type="compositionally biased region" description="Low complexity" evidence="1">
    <location>
        <begin position="19"/>
        <end position="40"/>
    </location>
</feature>
<feature type="compositionally biased region" description="Basic and acidic residues" evidence="1">
    <location>
        <begin position="1"/>
        <end position="10"/>
    </location>
</feature>
<dbReference type="AlphaFoldDB" id="A0A1M6ETW2"/>
<dbReference type="OrthoDB" id="3432474at2"/>
<feature type="region of interest" description="Disordered" evidence="1">
    <location>
        <begin position="128"/>
        <end position="150"/>
    </location>
</feature>
<dbReference type="STRING" id="758803.SAMN05421803_102409"/>
<dbReference type="Proteomes" id="UP000184452">
    <property type="component" value="Unassembled WGS sequence"/>
</dbReference>
<dbReference type="EMBL" id="FQZK01000002">
    <property type="protein sequence ID" value="SHI88964.1"/>
    <property type="molecule type" value="Genomic_DNA"/>
</dbReference>
<evidence type="ECO:0008006" key="4">
    <source>
        <dbReference type="Google" id="ProtNLM"/>
    </source>
</evidence>